<gene>
    <name evidence="1" type="ORF">OWO01_04310</name>
</gene>
<sequence length="95" mass="10726">MKKLTKIILAIFITVALLWGIIGVIDYSLVKGFEKPRFAIPTVTYDDGGSGTYHGLWYSFQIEGNFMPEDEQPGVTYYEYYLFGKLIKTGTTNNG</sequence>
<dbReference type="AlphaFoldDB" id="A0A9J6R9S5"/>
<proteinExistence type="predicted"/>
<organism evidence="1 2">
    <name type="scientific">Natronobacillus azotifigens</name>
    <dbReference type="NCBI Taxonomy" id="472978"/>
    <lineage>
        <taxon>Bacteria</taxon>
        <taxon>Bacillati</taxon>
        <taxon>Bacillota</taxon>
        <taxon>Bacilli</taxon>
        <taxon>Bacillales</taxon>
        <taxon>Bacillaceae</taxon>
        <taxon>Natronobacillus</taxon>
    </lineage>
</organism>
<evidence type="ECO:0000313" key="2">
    <source>
        <dbReference type="Proteomes" id="UP001084197"/>
    </source>
</evidence>
<protein>
    <submittedName>
        <fullName evidence="1">Uncharacterized protein</fullName>
    </submittedName>
</protein>
<dbReference type="Proteomes" id="UP001084197">
    <property type="component" value="Unassembled WGS sequence"/>
</dbReference>
<reference evidence="1" key="1">
    <citation type="submission" date="2022-11" db="EMBL/GenBank/DDBJ databases">
        <title>WGS of Natronobacillus azotifigens 24KS-1, an anaerobic diazotrophic haloalkaliphile from soda-rich habitats.</title>
        <authorList>
            <person name="Sorokin D.Y."/>
            <person name="Merkel A.Y."/>
        </authorList>
    </citation>
    <scope>NUCLEOTIDE SEQUENCE</scope>
    <source>
        <strain evidence="1">24KS-1</strain>
    </source>
</reference>
<dbReference type="RefSeq" id="WP_268779201.1">
    <property type="nucleotide sequence ID" value="NZ_JAPRAT010000005.1"/>
</dbReference>
<name>A0A9J6R9S5_9BACI</name>
<comment type="caution">
    <text evidence="1">The sequence shown here is derived from an EMBL/GenBank/DDBJ whole genome shotgun (WGS) entry which is preliminary data.</text>
</comment>
<keyword evidence="2" id="KW-1185">Reference proteome</keyword>
<evidence type="ECO:0000313" key="1">
    <source>
        <dbReference type="EMBL" id="MCZ0702434.1"/>
    </source>
</evidence>
<accession>A0A9J6R9S5</accession>
<dbReference type="EMBL" id="JAPRAT010000005">
    <property type="protein sequence ID" value="MCZ0702434.1"/>
    <property type="molecule type" value="Genomic_DNA"/>
</dbReference>